<name>A0A699SYU7_TANCI</name>
<gene>
    <name evidence="1" type="ORF">Tci_875201</name>
</gene>
<evidence type="ECO:0000313" key="1">
    <source>
        <dbReference type="EMBL" id="GFD03232.1"/>
    </source>
</evidence>
<dbReference type="AlphaFoldDB" id="A0A699SYU7"/>
<dbReference type="EMBL" id="BKCJ011203545">
    <property type="protein sequence ID" value="GFD03232.1"/>
    <property type="molecule type" value="Genomic_DNA"/>
</dbReference>
<comment type="caution">
    <text evidence="1">The sequence shown here is derived from an EMBL/GenBank/DDBJ whole genome shotgun (WGS) entry which is preliminary data.</text>
</comment>
<organism evidence="1">
    <name type="scientific">Tanacetum cinerariifolium</name>
    <name type="common">Dalmatian daisy</name>
    <name type="synonym">Chrysanthemum cinerariifolium</name>
    <dbReference type="NCBI Taxonomy" id="118510"/>
    <lineage>
        <taxon>Eukaryota</taxon>
        <taxon>Viridiplantae</taxon>
        <taxon>Streptophyta</taxon>
        <taxon>Embryophyta</taxon>
        <taxon>Tracheophyta</taxon>
        <taxon>Spermatophyta</taxon>
        <taxon>Magnoliopsida</taxon>
        <taxon>eudicotyledons</taxon>
        <taxon>Gunneridae</taxon>
        <taxon>Pentapetalae</taxon>
        <taxon>asterids</taxon>
        <taxon>campanulids</taxon>
        <taxon>Asterales</taxon>
        <taxon>Asteraceae</taxon>
        <taxon>Asteroideae</taxon>
        <taxon>Anthemideae</taxon>
        <taxon>Anthemidinae</taxon>
        <taxon>Tanacetum</taxon>
    </lineage>
</organism>
<protein>
    <submittedName>
        <fullName evidence="1">Uncharacterized protein</fullName>
    </submittedName>
</protein>
<proteinExistence type="predicted"/>
<accession>A0A699SYU7</accession>
<reference evidence="1" key="1">
    <citation type="journal article" date="2019" name="Sci. Rep.">
        <title>Draft genome of Tanacetum cinerariifolium, the natural source of mosquito coil.</title>
        <authorList>
            <person name="Yamashiro T."/>
            <person name="Shiraishi A."/>
            <person name="Satake H."/>
            <person name="Nakayama K."/>
        </authorList>
    </citation>
    <scope>NUCLEOTIDE SEQUENCE</scope>
</reference>
<sequence>SGVEADCFFGRMELFCFVDEVFDSEYIQVRVTAQQVQNWKHMYTSKREFVRAKHRLEIHFHVERSDFSEESVEKS</sequence>
<feature type="non-terminal residue" evidence="1">
    <location>
        <position position="1"/>
    </location>
</feature>